<dbReference type="EMBL" id="AP035768">
    <property type="protein sequence ID" value="BFO16946.1"/>
    <property type="molecule type" value="Genomic_DNA"/>
</dbReference>
<protein>
    <submittedName>
        <fullName evidence="2">Uncharacterized protein</fullName>
    </submittedName>
</protein>
<accession>A0AAT9HHP8</accession>
<feature type="region of interest" description="Disordered" evidence="1">
    <location>
        <begin position="1"/>
        <end position="89"/>
    </location>
</feature>
<sequence>MGEAADEPGGPRRGAARRAQQRPGQRPEDVQTGVGAGARSGEKPDDPVRPAPYEGEFPAVRQAGSASSKASAPATHAGRSRSITVRPAA</sequence>
<proteinExistence type="predicted"/>
<evidence type="ECO:0000313" key="2">
    <source>
        <dbReference type="EMBL" id="BFO16946.1"/>
    </source>
</evidence>
<reference evidence="2" key="2">
    <citation type="submission" date="2024-07" db="EMBL/GenBank/DDBJ databases">
        <title>Streptomyces haneummycinica sp. nov., a new antibiotic-producing actinobacterium isolated from marine sediment.</title>
        <authorList>
            <person name="Uemura M."/>
            <person name="Hamada M."/>
            <person name="Hirano S."/>
            <person name="Kobayashi K."/>
            <person name="Ohshiro T."/>
            <person name="Kobayashi T."/>
            <person name="Terahara T."/>
        </authorList>
    </citation>
    <scope>NUCLEOTIDE SEQUENCE</scope>
    <source>
        <strain evidence="2">KM77-8</strain>
    </source>
</reference>
<evidence type="ECO:0000256" key="1">
    <source>
        <dbReference type="SAM" id="MobiDB-lite"/>
    </source>
</evidence>
<name>A0AAT9HHP8_9ACTN</name>
<gene>
    <name evidence="2" type="ORF">SHKM778_33340</name>
</gene>
<dbReference type="AlphaFoldDB" id="A0AAT9HHP8"/>
<organism evidence="2">
    <name type="scientific">Streptomyces haneummycinicus</name>
    <dbReference type="NCBI Taxonomy" id="3074435"/>
    <lineage>
        <taxon>Bacteria</taxon>
        <taxon>Bacillati</taxon>
        <taxon>Actinomycetota</taxon>
        <taxon>Actinomycetes</taxon>
        <taxon>Kitasatosporales</taxon>
        <taxon>Streptomycetaceae</taxon>
        <taxon>Streptomyces</taxon>
    </lineage>
</organism>
<feature type="compositionally biased region" description="Low complexity" evidence="1">
    <location>
        <begin position="63"/>
        <end position="77"/>
    </location>
</feature>
<reference evidence="2" key="1">
    <citation type="submission" date="2024-06" db="EMBL/GenBank/DDBJ databases">
        <authorList>
            <consortium name="consrtm"/>
            <person name="Uemura M."/>
            <person name="Terahara T."/>
        </authorList>
    </citation>
    <scope>NUCLEOTIDE SEQUENCE</scope>
    <source>
        <strain evidence="2">KM77-8</strain>
    </source>
</reference>